<gene>
    <name evidence="2" type="ORF">AT727_02535</name>
</gene>
<evidence type="ECO:0000313" key="2">
    <source>
        <dbReference type="EMBL" id="KTE93852.1"/>
    </source>
</evidence>
<dbReference type="EMBL" id="LOCK01000001">
    <property type="protein sequence ID" value="KTE93852.1"/>
    <property type="molecule type" value="Genomic_DNA"/>
</dbReference>
<dbReference type="Gene3D" id="3.90.550.10">
    <property type="entry name" value="Spore Coat Polysaccharide Biosynthesis Protein SpsA, Chain A"/>
    <property type="match status" value="1"/>
</dbReference>
<dbReference type="Gene3D" id="3.40.50.12580">
    <property type="match status" value="1"/>
</dbReference>
<dbReference type="InterPro" id="IPR007554">
    <property type="entry name" value="Glycerophosphate_synth"/>
</dbReference>
<dbReference type="Pfam" id="PF00535">
    <property type="entry name" value="Glycos_transf_2"/>
    <property type="match status" value="1"/>
</dbReference>
<dbReference type="SUPFAM" id="SSF53448">
    <property type="entry name" value="Nucleotide-diphospho-sugar transferases"/>
    <property type="match status" value="1"/>
</dbReference>
<evidence type="ECO:0000313" key="3">
    <source>
        <dbReference type="Proteomes" id="UP000054623"/>
    </source>
</evidence>
<dbReference type="Pfam" id="PF04464">
    <property type="entry name" value="Glyphos_transf"/>
    <property type="match status" value="1"/>
</dbReference>
<dbReference type="RefSeq" id="WP_058490639.1">
    <property type="nucleotide sequence ID" value="NZ_LOCK01000001.1"/>
</dbReference>
<dbReference type="InterPro" id="IPR001173">
    <property type="entry name" value="Glyco_trans_2-like"/>
</dbReference>
<feature type="domain" description="Glycosyltransferase 2-like" evidence="1">
    <location>
        <begin position="20"/>
        <end position="119"/>
    </location>
</feature>
<dbReference type="GO" id="GO:0016020">
    <property type="term" value="C:membrane"/>
    <property type="evidence" value="ECO:0007669"/>
    <property type="project" value="InterPro"/>
</dbReference>
<accession>A0A0W1JQ90</accession>
<protein>
    <recommendedName>
        <fullName evidence="1">Glycosyltransferase 2-like domain-containing protein</fullName>
    </recommendedName>
</protein>
<dbReference type="InterPro" id="IPR029044">
    <property type="entry name" value="Nucleotide-diphossugar_trans"/>
</dbReference>
<dbReference type="CDD" id="cd00761">
    <property type="entry name" value="Glyco_tranf_GTA_type"/>
    <property type="match status" value="1"/>
</dbReference>
<dbReference type="Proteomes" id="UP000054623">
    <property type="component" value="Unassembled WGS sequence"/>
</dbReference>
<dbReference type="GO" id="GO:0047355">
    <property type="term" value="F:CDP-glycerol glycerophosphotransferase activity"/>
    <property type="evidence" value="ECO:0007669"/>
    <property type="project" value="InterPro"/>
</dbReference>
<organism evidence="2 3">
    <name type="scientific">Desulfitobacterium hafniense</name>
    <name type="common">Desulfitobacterium frappieri</name>
    <dbReference type="NCBI Taxonomy" id="49338"/>
    <lineage>
        <taxon>Bacteria</taxon>
        <taxon>Bacillati</taxon>
        <taxon>Bacillota</taxon>
        <taxon>Clostridia</taxon>
        <taxon>Eubacteriales</taxon>
        <taxon>Desulfitobacteriaceae</taxon>
        <taxon>Desulfitobacterium</taxon>
    </lineage>
</organism>
<evidence type="ECO:0000259" key="1">
    <source>
        <dbReference type="Pfam" id="PF00535"/>
    </source>
</evidence>
<proteinExistence type="predicted"/>
<comment type="caution">
    <text evidence="2">The sequence shown here is derived from an EMBL/GenBank/DDBJ whole genome shotgun (WGS) entry which is preliminary data.</text>
</comment>
<dbReference type="InterPro" id="IPR043148">
    <property type="entry name" value="TagF_C"/>
</dbReference>
<dbReference type="SUPFAM" id="SSF53756">
    <property type="entry name" value="UDP-Glycosyltransferase/glycogen phosphorylase"/>
    <property type="match status" value="1"/>
</dbReference>
<sequence>MSDFPLVTVGLISNGLVNDIIYTMNTILLQDYPNIEIIVSFDSQDNICIADIINAINANRSENIKNITIHEFEVRKGLGGNIKYIVEHASGEYITFLLAEDAYYDKTVLLSFINLFEQHSGTPSAAIMKTAIFHSRTNSWEVLNAEQNSLNTGLLSPSICYRRDILISLNLLDSGIIDIHRKILDYIEKNRYLILTSDQFIGIKHTVSFDHHPYHFSEIYKDKEQNRALEIIDESATVNFESKMNYTSFLKFSSIIGACIHLTSHTQFYKDVVSEQINKVIQRIDDELEFIVKRKDGYWRMTDSNIIYLNLLKELRALLCISFRREQLFKLMALARDRAKGVYSIVFFVHEYSVWPSLQSVYEASLKRYDYRPRLVYIPFFHELSSFDHEKEIAHYVSAGYNIIRYEDYNLSEEGPDIVVYVKPYESIPEKFRVKEVNQTGCKCIYIPYGMETANTPEGTSYQCYSPMQYLAWRILAYSQDYYSKIQQYTYTHGRNYLKIGHPRMDLRFEDMCEDTSYRMIKTKARNRKIVMWNTHFTLSDGDNWGTYLLFGDTVLNYFENNKDLFLLWRPHPLFFKALAQAENKDITEVMDWFAELGESDHILIDRFPTYLAAFAASDALLTDITSFVPEYAVRNKKMLITKKPGSTPPLFNNLNSILNVTESKDDIILFLDDVLHGMDYFPNRIQEIYQELYLSDSETVAQRLLNYIDAEIKKECEFTSSIIR</sequence>
<name>A0A0W1JQ90_DESHA</name>
<reference evidence="2 3" key="1">
    <citation type="submission" date="2015-12" db="EMBL/GenBank/DDBJ databases">
        <title>Draft Genome Sequence of Desulfitobacterium hafniense Strain DH, a Sulfate-reducing Bacterium Isolated from Paddy Soils.</title>
        <authorList>
            <person name="Bao P."/>
            <person name="Zhang X."/>
            <person name="Li G."/>
        </authorList>
    </citation>
    <scope>NUCLEOTIDE SEQUENCE [LARGE SCALE GENOMIC DNA]</scope>
    <source>
        <strain evidence="2 3">DH</strain>
    </source>
</reference>
<dbReference type="OrthoDB" id="1662110at2"/>
<dbReference type="AlphaFoldDB" id="A0A0W1JQ90"/>